<gene>
    <name evidence="1" type="ORF">SAMN05660706_11583</name>
</gene>
<organism evidence="1 2">
    <name type="scientific">Desulfoscipio geothermicus DSM 3669</name>
    <dbReference type="NCBI Taxonomy" id="1121426"/>
    <lineage>
        <taxon>Bacteria</taxon>
        <taxon>Bacillati</taxon>
        <taxon>Bacillota</taxon>
        <taxon>Clostridia</taxon>
        <taxon>Eubacteriales</taxon>
        <taxon>Desulfallaceae</taxon>
        <taxon>Desulfoscipio</taxon>
    </lineage>
</organism>
<name>A0A1I6DR72_9FIRM</name>
<dbReference type="STRING" id="39060.SAMN05660706_11583"/>
<proteinExistence type="predicted"/>
<evidence type="ECO:0000313" key="2">
    <source>
        <dbReference type="Proteomes" id="UP000199584"/>
    </source>
</evidence>
<keyword evidence="2" id="KW-1185">Reference proteome</keyword>
<dbReference type="AlphaFoldDB" id="A0A1I6DR72"/>
<evidence type="ECO:0000313" key="1">
    <source>
        <dbReference type="EMBL" id="SFR07935.1"/>
    </source>
</evidence>
<dbReference type="Proteomes" id="UP000199584">
    <property type="component" value="Unassembled WGS sequence"/>
</dbReference>
<dbReference type="EMBL" id="FOYM01000015">
    <property type="protein sequence ID" value="SFR07935.1"/>
    <property type="molecule type" value="Genomic_DNA"/>
</dbReference>
<protein>
    <submittedName>
        <fullName evidence="1">Uncharacterized protein</fullName>
    </submittedName>
</protein>
<accession>A0A1I6DR72</accession>
<dbReference type="RefSeq" id="WP_165608268.1">
    <property type="nucleotide sequence ID" value="NZ_FOYM01000015.1"/>
</dbReference>
<sequence length="58" mass="6532">MLREYILAAINRSEIEAACRIAAKYDFVVFGTLYGNLLKQVLVSEPGEAMPVYFYEPG</sequence>
<reference evidence="2" key="1">
    <citation type="submission" date="2016-10" db="EMBL/GenBank/DDBJ databases">
        <authorList>
            <person name="Varghese N."/>
            <person name="Submissions S."/>
        </authorList>
    </citation>
    <scope>NUCLEOTIDE SEQUENCE [LARGE SCALE GENOMIC DNA]</scope>
    <source>
        <strain evidence="2">DSM 3669</strain>
    </source>
</reference>